<comment type="caution">
    <text evidence="10">The sequence shown here is derived from an EMBL/GenBank/DDBJ whole genome shotgun (WGS) entry which is preliminary data.</text>
</comment>
<evidence type="ECO:0000256" key="2">
    <source>
        <dbReference type="ARBA" id="ARBA00022801"/>
    </source>
</evidence>
<gene>
    <name evidence="10" type="ORF">LIER_06371</name>
</gene>
<dbReference type="Gene3D" id="2.115.10.20">
    <property type="entry name" value="Glycosyl hydrolase domain, family 43"/>
    <property type="match status" value="1"/>
</dbReference>
<dbReference type="FunFam" id="2.60.120.560:FF:000002">
    <property type="entry name" value="Beta-fructofuranosidase, insoluble isoenzyme CWINV1"/>
    <property type="match status" value="1"/>
</dbReference>
<dbReference type="PANTHER" id="PTHR31953">
    <property type="entry name" value="BETA-FRUCTOFURANOSIDASE, INSOLUBLE ISOENZYME CWINV1-RELATED"/>
    <property type="match status" value="1"/>
</dbReference>
<evidence type="ECO:0000313" key="10">
    <source>
        <dbReference type="EMBL" id="GAA0146406.1"/>
    </source>
</evidence>
<feature type="compositionally biased region" description="Polar residues" evidence="6">
    <location>
        <begin position="1"/>
        <end position="10"/>
    </location>
</feature>
<evidence type="ECO:0000259" key="8">
    <source>
        <dbReference type="Pfam" id="PF00251"/>
    </source>
</evidence>
<reference evidence="10 11" key="1">
    <citation type="submission" date="2024-01" db="EMBL/GenBank/DDBJ databases">
        <title>The complete chloroplast genome sequence of Lithospermum erythrorhizon: insights into the phylogenetic relationship among Boraginaceae species and the maternal lineages of purple gromwells.</title>
        <authorList>
            <person name="Okada T."/>
            <person name="Watanabe K."/>
        </authorList>
    </citation>
    <scope>NUCLEOTIDE SEQUENCE [LARGE SCALE GENOMIC DNA]</scope>
</reference>
<dbReference type="InterPro" id="IPR013148">
    <property type="entry name" value="Glyco_hydro_32_N"/>
</dbReference>
<dbReference type="InterPro" id="IPR001362">
    <property type="entry name" value="Glyco_hydro_32"/>
</dbReference>
<dbReference type="SMART" id="SM00640">
    <property type="entry name" value="Glyco_32"/>
    <property type="match status" value="1"/>
</dbReference>
<keyword evidence="7" id="KW-0472">Membrane</keyword>
<comment type="subunit">
    <text evidence="4">May be present in two forms, a 70 kDa monomer and a heterodimer of the 30 kDa and 38 kDa subunits. The ratio of the levels of the two forms within cells appears to be regulated developmentally.</text>
</comment>
<feature type="domain" description="Glycosyl hydrolase family 32 N-terminal" evidence="8">
    <location>
        <begin position="143"/>
        <end position="458"/>
    </location>
</feature>
<dbReference type="SUPFAM" id="SSF49899">
    <property type="entry name" value="Concanavalin A-like lectins/glucanases"/>
    <property type="match status" value="1"/>
</dbReference>
<dbReference type="GO" id="GO:0005975">
    <property type="term" value="P:carbohydrate metabolic process"/>
    <property type="evidence" value="ECO:0007669"/>
    <property type="project" value="InterPro"/>
</dbReference>
<evidence type="ECO:0000256" key="7">
    <source>
        <dbReference type="SAM" id="Phobius"/>
    </source>
</evidence>
<dbReference type="InterPro" id="IPR050551">
    <property type="entry name" value="Fructan_Metab_Enzymes"/>
</dbReference>
<dbReference type="InterPro" id="IPR013320">
    <property type="entry name" value="ConA-like_dom_sf"/>
</dbReference>
<feature type="region of interest" description="Disordered" evidence="6">
    <location>
        <begin position="1"/>
        <end position="29"/>
    </location>
</feature>
<dbReference type="SUPFAM" id="SSF75005">
    <property type="entry name" value="Arabinanase/levansucrase/invertase"/>
    <property type="match status" value="1"/>
</dbReference>
<keyword evidence="11" id="KW-1185">Reference proteome</keyword>
<dbReference type="Pfam" id="PF00251">
    <property type="entry name" value="Glyco_hydro_32N"/>
    <property type="match status" value="1"/>
</dbReference>
<dbReference type="Pfam" id="PF08244">
    <property type="entry name" value="Glyco_hydro_32C"/>
    <property type="match status" value="1"/>
</dbReference>
<evidence type="ECO:0000256" key="5">
    <source>
        <dbReference type="RuleBase" id="RU362110"/>
    </source>
</evidence>
<evidence type="ECO:0000256" key="1">
    <source>
        <dbReference type="ARBA" id="ARBA00009902"/>
    </source>
</evidence>
<dbReference type="Gene3D" id="2.60.120.560">
    <property type="entry name" value="Exo-inulinase, domain 1"/>
    <property type="match status" value="1"/>
</dbReference>
<comment type="similarity">
    <text evidence="1 5">Belongs to the glycosyl hydrolase 32 family.</text>
</comment>
<dbReference type="Proteomes" id="UP001454036">
    <property type="component" value="Unassembled WGS sequence"/>
</dbReference>
<dbReference type="EMBL" id="BAABME010000925">
    <property type="protein sequence ID" value="GAA0146406.1"/>
    <property type="molecule type" value="Genomic_DNA"/>
</dbReference>
<evidence type="ECO:0000256" key="4">
    <source>
        <dbReference type="ARBA" id="ARBA00062317"/>
    </source>
</evidence>
<protein>
    <recommendedName>
        <fullName evidence="12">Beta-fructofuranosidase</fullName>
    </recommendedName>
</protein>
<keyword evidence="7" id="KW-0812">Transmembrane</keyword>
<evidence type="ECO:0000256" key="6">
    <source>
        <dbReference type="SAM" id="MobiDB-lite"/>
    </source>
</evidence>
<name>A0AAV3P6T4_LITER</name>
<feature type="transmembrane region" description="Helical" evidence="7">
    <location>
        <begin position="47"/>
        <end position="70"/>
    </location>
</feature>
<evidence type="ECO:0000313" key="11">
    <source>
        <dbReference type="Proteomes" id="UP001454036"/>
    </source>
</evidence>
<accession>A0AAV3P6T4</accession>
<keyword evidence="2 5" id="KW-0378">Hydrolase</keyword>
<dbReference type="FunFam" id="2.115.10.20:FF:000001">
    <property type="entry name" value="Beta-fructofuranosidase, insoluble isoenzyme CWINV1"/>
    <property type="match status" value="1"/>
</dbReference>
<sequence>MAFQHSNNNAEIPISGDPNSPLLEYQNGNGLKDTNTRKSSFSLSKKLVIFLVFAVLGVALAVGYVCFFSSGGVNPNDVPLCTTHEALKAAMVVAGGDGLSRRRVPRGVLEGFSAKSNDPLKEDEQASCIWTRNMLTWQKSGYHFQPKKNWMNGPLFYKGNYHIFYQYNPEGAVWGNITWGHAISKDLIHWDELPFALEPDQWYDVSGVFTGSATILPDGKVIMLFTGGDGDAEQMQNLAYPTDPSDPLLTTWTKYPGNPILTRPPGIGPTDFRDPSTAWLTGEGKWRMTIGSKYNRTGISLVYDTTDFINYELRETLLHSVEGTGEWECVDFFPVSTINDDGLDVSYNGPNIKHVVKASMDDDRYDTYAIGTYNDAPGTWVPDDPTIDVGLGLRYDYGTFYASKSFYDGEKKRRVLWGYVHEADYEVIDVLRGWASIYNVPRTIVLDRQTGTNLLLWPVEEVEQLRSKRKAFNNVKVNPGSVIPLDVGSASQLDIEAEFEIDAKTLEGMEMNEELYTCNSSQGAAQRGGLGPFGLLVLSSKSLSEFTPVYFYIIKSSDGSLTTHFCSDQSRSSLAYDVIKDVFGSTVPVLQGEKLTMRILVDHSIIESFAQRGRTNIISRVYPTQAIYNNARLFLFNNATDASIKASIQVWQMGSAQLR</sequence>
<dbReference type="GO" id="GO:0004553">
    <property type="term" value="F:hydrolase activity, hydrolyzing O-glycosyl compounds"/>
    <property type="evidence" value="ECO:0007669"/>
    <property type="project" value="InterPro"/>
</dbReference>
<evidence type="ECO:0000259" key="9">
    <source>
        <dbReference type="Pfam" id="PF08244"/>
    </source>
</evidence>
<dbReference type="CDD" id="cd18624">
    <property type="entry name" value="GH32_Fruct1-like"/>
    <property type="match status" value="1"/>
</dbReference>
<evidence type="ECO:0000256" key="3">
    <source>
        <dbReference type="ARBA" id="ARBA00023295"/>
    </source>
</evidence>
<keyword evidence="3 5" id="KW-0326">Glycosidase</keyword>
<dbReference type="InterPro" id="IPR013189">
    <property type="entry name" value="Glyco_hydro_32_C"/>
</dbReference>
<evidence type="ECO:0008006" key="12">
    <source>
        <dbReference type="Google" id="ProtNLM"/>
    </source>
</evidence>
<keyword evidence="7" id="KW-1133">Transmembrane helix</keyword>
<dbReference type="AlphaFoldDB" id="A0AAV3P6T4"/>
<proteinExistence type="inferred from homology"/>
<dbReference type="InterPro" id="IPR023296">
    <property type="entry name" value="Glyco_hydro_beta-prop_sf"/>
</dbReference>
<organism evidence="10 11">
    <name type="scientific">Lithospermum erythrorhizon</name>
    <name type="common">Purple gromwell</name>
    <name type="synonym">Lithospermum officinale var. erythrorhizon</name>
    <dbReference type="NCBI Taxonomy" id="34254"/>
    <lineage>
        <taxon>Eukaryota</taxon>
        <taxon>Viridiplantae</taxon>
        <taxon>Streptophyta</taxon>
        <taxon>Embryophyta</taxon>
        <taxon>Tracheophyta</taxon>
        <taxon>Spermatophyta</taxon>
        <taxon>Magnoliopsida</taxon>
        <taxon>eudicotyledons</taxon>
        <taxon>Gunneridae</taxon>
        <taxon>Pentapetalae</taxon>
        <taxon>asterids</taxon>
        <taxon>lamiids</taxon>
        <taxon>Boraginales</taxon>
        <taxon>Boraginaceae</taxon>
        <taxon>Boraginoideae</taxon>
        <taxon>Lithospermeae</taxon>
        <taxon>Lithospermum</taxon>
    </lineage>
</organism>
<feature type="domain" description="Glycosyl hydrolase family 32 C-terminal" evidence="9">
    <location>
        <begin position="461"/>
        <end position="652"/>
    </location>
</feature>